<evidence type="ECO:0000313" key="7">
    <source>
        <dbReference type="EMBL" id="TMQ64236.1"/>
    </source>
</evidence>
<dbReference type="GO" id="GO:0016020">
    <property type="term" value="C:membrane"/>
    <property type="evidence" value="ECO:0007669"/>
    <property type="project" value="UniProtKB-SubCell"/>
</dbReference>
<evidence type="ECO:0000256" key="5">
    <source>
        <dbReference type="ARBA" id="ARBA00023136"/>
    </source>
</evidence>
<keyword evidence="4 6" id="KW-1133">Transmembrane helix</keyword>
<evidence type="ECO:0000256" key="6">
    <source>
        <dbReference type="SAM" id="Phobius"/>
    </source>
</evidence>
<evidence type="ECO:0000313" key="8">
    <source>
        <dbReference type="Proteomes" id="UP000317691"/>
    </source>
</evidence>
<organism evidence="7 8">
    <name type="scientific">Eiseniibacteriota bacterium</name>
    <dbReference type="NCBI Taxonomy" id="2212470"/>
    <lineage>
        <taxon>Bacteria</taxon>
        <taxon>Candidatus Eiseniibacteriota</taxon>
    </lineage>
</organism>
<evidence type="ECO:0000256" key="1">
    <source>
        <dbReference type="ARBA" id="ARBA00004141"/>
    </source>
</evidence>
<feature type="transmembrane region" description="Helical" evidence="6">
    <location>
        <begin position="34"/>
        <end position="64"/>
    </location>
</feature>
<gene>
    <name evidence="7" type="ORF">E6K79_08120</name>
</gene>
<accession>A0A538TKT9</accession>
<dbReference type="AlphaFoldDB" id="A0A538TKT9"/>
<feature type="transmembrane region" description="Helical" evidence="6">
    <location>
        <begin position="192"/>
        <end position="213"/>
    </location>
</feature>
<comment type="caution">
    <text evidence="7">The sequence shown here is derived from an EMBL/GenBank/DDBJ whole genome shotgun (WGS) entry which is preliminary data.</text>
</comment>
<keyword evidence="3 6" id="KW-0812">Transmembrane</keyword>
<keyword evidence="5 6" id="KW-0472">Membrane</keyword>
<dbReference type="InterPro" id="IPR002794">
    <property type="entry name" value="DUF92_TMEM19"/>
</dbReference>
<dbReference type="PANTHER" id="PTHR13353:SF5">
    <property type="entry name" value="TRANSMEMBRANE PROTEIN 19"/>
    <property type="match status" value="1"/>
</dbReference>
<sequence length="245" mass="23646">MLITGATVVALALATAGAVVVRVTGQGTRAGAGAGLVVAYLCILGLGPGALLPLAVFVLGAGALTRLGRPTKQAAGAAEANEGRRGGWHVAAKLGIPALLGIAGILGHRGPPLSFAFAAALAGAFADTSGTEIGPLGGGFAFALRDGRFRRLPHGTPGGISMTGLIASAVAAAAVAWASALSGLIGGSSGPGIVAAAGFSAALLESVIAATPLGRPLRHFGRNVMVSAVASAIGYWAGSSGWGRA</sequence>
<protein>
    <submittedName>
        <fullName evidence="7">DUF92 domain-containing protein</fullName>
    </submittedName>
</protein>
<comment type="subcellular location">
    <subcellularLocation>
        <location evidence="1">Membrane</location>
        <topology evidence="1">Multi-pass membrane protein</topology>
    </subcellularLocation>
</comment>
<evidence type="ECO:0000256" key="4">
    <source>
        <dbReference type="ARBA" id="ARBA00022989"/>
    </source>
</evidence>
<dbReference type="EMBL" id="VBOZ01000025">
    <property type="protein sequence ID" value="TMQ64236.1"/>
    <property type="molecule type" value="Genomic_DNA"/>
</dbReference>
<proteinExistence type="inferred from homology"/>
<dbReference type="Proteomes" id="UP000317691">
    <property type="component" value="Unassembled WGS sequence"/>
</dbReference>
<evidence type="ECO:0000256" key="2">
    <source>
        <dbReference type="ARBA" id="ARBA00009012"/>
    </source>
</evidence>
<comment type="similarity">
    <text evidence="2">Belongs to the TMEM19 family.</text>
</comment>
<name>A0A538TKT9_UNCEI</name>
<evidence type="ECO:0000256" key="3">
    <source>
        <dbReference type="ARBA" id="ARBA00022692"/>
    </source>
</evidence>
<reference evidence="7 8" key="1">
    <citation type="journal article" date="2019" name="Nat. Microbiol.">
        <title>Mediterranean grassland soil C-N compound turnover is dependent on rainfall and depth, and is mediated by genomically divergent microorganisms.</title>
        <authorList>
            <person name="Diamond S."/>
            <person name="Andeer P.F."/>
            <person name="Li Z."/>
            <person name="Crits-Christoph A."/>
            <person name="Burstein D."/>
            <person name="Anantharaman K."/>
            <person name="Lane K.R."/>
            <person name="Thomas B.C."/>
            <person name="Pan C."/>
            <person name="Northen T.R."/>
            <person name="Banfield J.F."/>
        </authorList>
    </citation>
    <scope>NUCLEOTIDE SEQUENCE [LARGE SCALE GENOMIC DNA]</scope>
    <source>
        <strain evidence="7">WS_9</strain>
    </source>
</reference>
<dbReference type="Pfam" id="PF01940">
    <property type="entry name" value="DUF92"/>
    <property type="match status" value="1"/>
</dbReference>
<feature type="transmembrane region" description="Helical" evidence="6">
    <location>
        <begin position="158"/>
        <end position="180"/>
    </location>
</feature>
<dbReference type="PANTHER" id="PTHR13353">
    <property type="entry name" value="TRANSMEMBRANE PROTEIN 19"/>
    <property type="match status" value="1"/>
</dbReference>